<sequence>MIHSEELRQSPFLADFTESDIAHLAQIALPTRWRPGEAIFSARSPAKYLYILKSGSILLCFPNGRSFVVREPGQLLGWSSLVSPFHYTATGLCLTESTLFQFPNSELYKLFQMDAGLGQRVMQKIAAIMQERKPYRTREIRA</sequence>
<evidence type="ECO:0000313" key="3">
    <source>
        <dbReference type="Proteomes" id="UP000184076"/>
    </source>
</evidence>
<dbReference type="STRING" id="1121391.SAMN02745206_02084"/>
<dbReference type="GO" id="GO:0003700">
    <property type="term" value="F:DNA-binding transcription factor activity"/>
    <property type="evidence" value="ECO:0007669"/>
    <property type="project" value="TreeGrafter"/>
</dbReference>
<dbReference type="OrthoDB" id="190787at2"/>
<dbReference type="PROSITE" id="PS50042">
    <property type="entry name" value="CNMP_BINDING_3"/>
    <property type="match status" value="1"/>
</dbReference>
<dbReference type="InterPro" id="IPR014710">
    <property type="entry name" value="RmlC-like_jellyroll"/>
</dbReference>
<feature type="domain" description="Cyclic nucleotide-binding" evidence="1">
    <location>
        <begin position="12"/>
        <end position="128"/>
    </location>
</feature>
<dbReference type="PANTHER" id="PTHR24567">
    <property type="entry name" value="CRP FAMILY TRANSCRIPTIONAL REGULATORY PROTEIN"/>
    <property type="match status" value="1"/>
</dbReference>
<accession>A0A1M5C3J4</accession>
<dbReference type="EMBL" id="FQVB01000019">
    <property type="protein sequence ID" value="SHF49216.1"/>
    <property type="molecule type" value="Genomic_DNA"/>
</dbReference>
<dbReference type="InterPro" id="IPR000595">
    <property type="entry name" value="cNMP-bd_dom"/>
</dbReference>
<dbReference type="InterPro" id="IPR050397">
    <property type="entry name" value="Env_Response_Regulators"/>
</dbReference>
<dbReference type="RefSeq" id="WP_073039052.1">
    <property type="nucleotide sequence ID" value="NZ_FQVB01000019.1"/>
</dbReference>
<name>A0A1M5C3J4_9BACT</name>
<dbReference type="GO" id="GO:0005829">
    <property type="term" value="C:cytosol"/>
    <property type="evidence" value="ECO:0007669"/>
    <property type="project" value="TreeGrafter"/>
</dbReference>
<organism evidence="2 3">
    <name type="scientific">Desulfacinum infernum DSM 9756</name>
    <dbReference type="NCBI Taxonomy" id="1121391"/>
    <lineage>
        <taxon>Bacteria</taxon>
        <taxon>Pseudomonadati</taxon>
        <taxon>Thermodesulfobacteriota</taxon>
        <taxon>Syntrophobacteria</taxon>
        <taxon>Syntrophobacterales</taxon>
        <taxon>Syntrophobacteraceae</taxon>
        <taxon>Desulfacinum</taxon>
    </lineage>
</organism>
<evidence type="ECO:0000313" key="2">
    <source>
        <dbReference type="EMBL" id="SHF49216.1"/>
    </source>
</evidence>
<dbReference type="AlphaFoldDB" id="A0A1M5C3J4"/>
<protein>
    <submittedName>
        <fullName evidence="2">Cyclic nucleotide-binding domain-containing protein</fullName>
    </submittedName>
</protein>
<dbReference type="PANTHER" id="PTHR24567:SF26">
    <property type="entry name" value="REGULATORY PROTEIN YEIL"/>
    <property type="match status" value="1"/>
</dbReference>
<reference evidence="3" key="1">
    <citation type="submission" date="2016-11" db="EMBL/GenBank/DDBJ databases">
        <authorList>
            <person name="Varghese N."/>
            <person name="Submissions S."/>
        </authorList>
    </citation>
    <scope>NUCLEOTIDE SEQUENCE [LARGE SCALE GENOMIC DNA]</scope>
    <source>
        <strain evidence="3">DSM 9756</strain>
    </source>
</reference>
<proteinExistence type="predicted"/>
<dbReference type="InterPro" id="IPR018490">
    <property type="entry name" value="cNMP-bd_dom_sf"/>
</dbReference>
<dbReference type="SMART" id="SM00100">
    <property type="entry name" value="cNMP"/>
    <property type="match status" value="1"/>
</dbReference>
<dbReference type="SUPFAM" id="SSF51206">
    <property type="entry name" value="cAMP-binding domain-like"/>
    <property type="match status" value="1"/>
</dbReference>
<dbReference type="Pfam" id="PF00027">
    <property type="entry name" value="cNMP_binding"/>
    <property type="match status" value="1"/>
</dbReference>
<dbReference type="Proteomes" id="UP000184076">
    <property type="component" value="Unassembled WGS sequence"/>
</dbReference>
<gene>
    <name evidence="2" type="ORF">SAMN02745206_02084</name>
</gene>
<dbReference type="CDD" id="cd00038">
    <property type="entry name" value="CAP_ED"/>
    <property type="match status" value="1"/>
</dbReference>
<evidence type="ECO:0000259" key="1">
    <source>
        <dbReference type="PROSITE" id="PS50042"/>
    </source>
</evidence>
<dbReference type="Gene3D" id="2.60.120.10">
    <property type="entry name" value="Jelly Rolls"/>
    <property type="match status" value="1"/>
</dbReference>
<keyword evidence="3" id="KW-1185">Reference proteome</keyword>